<feature type="compositionally biased region" description="Basic and acidic residues" evidence="1">
    <location>
        <begin position="472"/>
        <end position="489"/>
    </location>
</feature>
<feature type="region of interest" description="Disordered" evidence="1">
    <location>
        <begin position="330"/>
        <end position="353"/>
    </location>
</feature>
<feature type="region of interest" description="Disordered" evidence="1">
    <location>
        <begin position="67"/>
        <end position="104"/>
    </location>
</feature>
<proteinExistence type="predicted"/>
<feature type="compositionally biased region" description="Low complexity" evidence="1">
    <location>
        <begin position="443"/>
        <end position="471"/>
    </location>
</feature>
<name>A0A8H7Q9W5_9FUNG</name>
<dbReference type="EMBL" id="JAEPRA010000002">
    <property type="protein sequence ID" value="KAG2188471.1"/>
    <property type="molecule type" value="Genomic_DNA"/>
</dbReference>
<accession>A0A8H7Q9W5</accession>
<feature type="compositionally biased region" description="Low complexity" evidence="1">
    <location>
        <begin position="84"/>
        <end position="97"/>
    </location>
</feature>
<comment type="caution">
    <text evidence="2">The sequence shown here is derived from an EMBL/GenBank/DDBJ whole genome shotgun (WGS) entry which is preliminary data.</text>
</comment>
<evidence type="ECO:0000313" key="2">
    <source>
        <dbReference type="EMBL" id="KAG2188471.1"/>
    </source>
</evidence>
<dbReference type="Proteomes" id="UP000612746">
    <property type="component" value="Unassembled WGS sequence"/>
</dbReference>
<sequence length="496" mass="55084">MQQGHAYANEADDCEDREQWDKAATAHSLAAEQFQKAIVFAQDPEAVKTLRLLVMNHSRKAKTLFLKAAKANEPQPSIRGSDVSSTSSQPASSSATPNHSKIQSTNDRLSNLAIHNSNGYHDRIPSTTYPASHQSHLLGSQAIDDSYALLNDQNDDDSDPFNKFWNAVETLVQKLSNPVAFASVPLNEEDNPKALMEDIYAPQQGDLSKLPIQHQIEASMMESFFVVQPQTPAAPKITINGANNTTASQMPIPSKTIEEYAIENKHLKDTVDKLSRQVSYWKKAADEGNVLKSSILQFRNDVQKQAKRIMQSQESMKSSMVSGQYGAASMLSKSSKPNEGTSGLFAASATSNPQARIKELEDEVMTLRVEYNRQKDLMSKYKERWEKLKESAKKRRAQPNQNEEQISDSKSALRLEENSRTVQPPPPPRDGGRERTLLRTLAQQSSSNQHVVQSVQTSLPPFASLSSSPSRLRFEQKDNSDEEVAKVGDGDTEVEI</sequence>
<organism evidence="2 3">
    <name type="scientific">Umbelopsis vinacea</name>
    <dbReference type="NCBI Taxonomy" id="44442"/>
    <lineage>
        <taxon>Eukaryota</taxon>
        <taxon>Fungi</taxon>
        <taxon>Fungi incertae sedis</taxon>
        <taxon>Mucoromycota</taxon>
        <taxon>Mucoromycotina</taxon>
        <taxon>Umbelopsidomycetes</taxon>
        <taxon>Umbelopsidales</taxon>
        <taxon>Umbelopsidaceae</taxon>
        <taxon>Umbelopsis</taxon>
    </lineage>
</organism>
<dbReference type="OrthoDB" id="3197614at2759"/>
<dbReference type="Gene3D" id="1.20.58.80">
    <property type="entry name" value="Phosphotransferase system, lactose/cellobiose-type IIA subunit"/>
    <property type="match status" value="1"/>
</dbReference>
<evidence type="ECO:0000313" key="3">
    <source>
        <dbReference type="Proteomes" id="UP000612746"/>
    </source>
</evidence>
<feature type="compositionally biased region" description="Polar residues" evidence="1">
    <location>
        <begin position="398"/>
        <end position="410"/>
    </location>
</feature>
<dbReference type="PANTHER" id="PTHR40130">
    <property type="entry name" value="EXPRESSED PROTEIN"/>
    <property type="match status" value="1"/>
</dbReference>
<feature type="region of interest" description="Disordered" evidence="1">
    <location>
        <begin position="390"/>
        <end position="496"/>
    </location>
</feature>
<feature type="compositionally biased region" description="Polar residues" evidence="1">
    <location>
        <begin position="331"/>
        <end position="341"/>
    </location>
</feature>
<keyword evidence="3" id="KW-1185">Reference proteome</keyword>
<dbReference type="SUPFAM" id="SSF140361">
    <property type="entry name" value="MIT domain-like"/>
    <property type="match status" value="1"/>
</dbReference>
<dbReference type="AlphaFoldDB" id="A0A8H7Q9W5"/>
<feature type="region of interest" description="Disordered" evidence="1">
    <location>
        <begin position="1"/>
        <end position="20"/>
    </location>
</feature>
<dbReference type="PANTHER" id="PTHR40130:SF1">
    <property type="entry name" value="SPINDLE POLE BODY-ASSOCIATED PROTEIN CUT12 DOMAIN-CONTAINING PROTEIN"/>
    <property type="match status" value="1"/>
</dbReference>
<protein>
    <submittedName>
        <fullName evidence="2">Uncharacterized protein</fullName>
    </submittedName>
</protein>
<evidence type="ECO:0000256" key="1">
    <source>
        <dbReference type="SAM" id="MobiDB-lite"/>
    </source>
</evidence>
<gene>
    <name evidence="2" type="ORF">INT44_001224</name>
</gene>
<reference evidence="2" key="1">
    <citation type="submission" date="2020-12" db="EMBL/GenBank/DDBJ databases">
        <title>Metabolic potential, ecology and presence of endohyphal bacteria is reflected in genomic diversity of Mucoromycotina.</title>
        <authorList>
            <person name="Muszewska A."/>
            <person name="Okrasinska A."/>
            <person name="Steczkiewicz K."/>
            <person name="Drgas O."/>
            <person name="Orlowska M."/>
            <person name="Perlinska-Lenart U."/>
            <person name="Aleksandrzak-Piekarczyk T."/>
            <person name="Szatraj K."/>
            <person name="Zielenkiewicz U."/>
            <person name="Pilsyk S."/>
            <person name="Malc E."/>
            <person name="Mieczkowski P."/>
            <person name="Kruszewska J.S."/>
            <person name="Biernat P."/>
            <person name="Pawlowska J."/>
        </authorList>
    </citation>
    <scope>NUCLEOTIDE SEQUENCE</scope>
    <source>
        <strain evidence="2">WA0000051536</strain>
    </source>
</reference>